<proteinExistence type="predicted"/>
<evidence type="ECO:0000313" key="1">
    <source>
        <dbReference type="EMBL" id="SAY46374.1"/>
    </source>
</evidence>
<sequence length="39" mass="4195">MTSRAWLTFIRPTGGKTGSMECINFFLTGSSEADSHTVG</sequence>
<organism evidence="1">
    <name type="scientific">Serratia marcescens</name>
    <dbReference type="NCBI Taxonomy" id="615"/>
    <lineage>
        <taxon>Bacteria</taxon>
        <taxon>Pseudomonadati</taxon>
        <taxon>Pseudomonadota</taxon>
        <taxon>Gammaproteobacteria</taxon>
        <taxon>Enterobacterales</taxon>
        <taxon>Yersiniaceae</taxon>
        <taxon>Serratia</taxon>
    </lineage>
</organism>
<reference evidence="1" key="1">
    <citation type="submission" date="2016-05" db="EMBL/GenBank/DDBJ databases">
        <authorList>
            <person name="Cock P.J.A."/>
            <person name="Cock P.J.A."/>
        </authorList>
    </citation>
    <scope>NUCLEOTIDE SEQUENCE</scope>
    <source>
        <strain evidence="1">PWN146_assembly</strain>
    </source>
</reference>
<dbReference type="EMBL" id="LT575490">
    <property type="protein sequence ID" value="SAY46374.1"/>
    <property type="molecule type" value="Genomic_DNA"/>
</dbReference>
<dbReference type="AlphaFoldDB" id="A0A1C3HMU8"/>
<gene>
    <name evidence="1" type="ORF">PWN146_05143</name>
</gene>
<accession>A0A1C3HMU8</accession>
<protein>
    <submittedName>
        <fullName evidence="1">Uncharacterized protein</fullName>
    </submittedName>
</protein>
<name>A0A1C3HMU8_SERMA</name>